<dbReference type="AlphaFoldDB" id="A0A841GEJ5"/>
<evidence type="ECO:0000313" key="2">
    <source>
        <dbReference type="EMBL" id="MBB6061972.1"/>
    </source>
</evidence>
<name>A0A841GEJ5_9BACT</name>
<keyword evidence="3" id="KW-1185">Reference proteome</keyword>
<feature type="domain" description="HTH-like" evidence="1">
    <location>
        <begin position="3"/>
        <end position="46"/>
    </location>
</feature>
<dbReference type="Pfam" id="PF13276">
    <property type="entry name" value="HTH_21"/>
    <property type="match status" value="1"/>
</dbReference>
<sequence>MIIQKLKQEHPYWGYRRICAMLRKQGKKINHKRVYRIMKENRLLLKKHIKKAKRSFQRKIVPTRPRQVLGIDMTKVMTKNVRMIRGILQ</sequence>
<evidence type="ECO:0000259" key="1">
    <source>
        <dbReference type="Pfam" id="PF13276"/>
    </source>
</evidence>
<reference evidence="2 3" key="1">
    <citation type="submission" date="2020-08" db="EMBL/GenBank/DDBJ databases">
        <title>Genomic Encyclopedia of Type Strains, Phase IV (KMG-IV): sequencing the most valuable type-strain genomes for metagenomic binning, comparative biology and taxonomic classification.</title>
        <authorList>
            <person name="Goeker M."/>
        </authorList>
    </citation>
    <scope>NUCLEOTIDE SEQUENCE [LARGE SCALE GENOMIC DNA]</scope>
    <source>
        <strain evidence="2 3">DSM 13481</strain>
    </source>
</reference>
<dbReference type="Proteomes" id="UP000555828">
    <property type="component" value="Unassembled WGS sequence"/>
</dbReference>
<organism evidence="2 3">
    <name type="scientific">Thermosipho japonicus</name>
    <dbReference type="NCBI Taxonomy" id="90323"/>
    <lineage>
        <taxon>Bacteria</taxon>
        <taxon>Thermotogati</taxon>
        <taxon>Thermotogota</taxon>
        <taxon>Thermotogae</taxon>
        <taxon>Thermotogales</taxon>
        <taxon>Fervidobacteriaceae</taxon>
        <taxon>Thermosipho</taxon>
    </lineage>
</organism>
<dbReference type="InterPro" id="IPR025948">
    <property type="entry name" value="HTH-like_dom"/>
</dbReference>
<dbReference type="EMBL" id="JACHEX010000001">
    <property type="protein sequence ID" value="MBB6061972.1"/>
    <property type="molecule type" value="Genomic_DNA"/>
</dbReference>
<accession>A0A841GEJ5</accession>
<evidence type="ECO:0000313" key="3">
    <source>
        <dbReference type="Proteomes" id="UP000555828"/>
    </source>
</evidence>
<gene>
    <name evidence="2" type="ORF">HNP65_000394</name>
</gene>
<protein>
    <submittedName>
        <fullName evidence="2">Transposase InsO family protein</fullName>
    </submittedName>
</protein>
<proteinExistence type="predicted"/>
<comment type="caution">
    <text evidence="2">The sequence shown here is derived from an EMBL/GenBank/DDBJ whole genome shotgun (WGS) entry which is preliminary data.</text>
</comment>